<dbReference type="PANTHER" id="PTHR46328">
    <property type="entry name" value="FAR-RED IMPAIRED RESPONSIVE (FAR1) FAMILY PROTEIN-RELATED"/>
    <property type="match status" value="1"/>
</dbReference>
<reference evidence="3" key="2">
    <citation type="submission" date="2018-08" db="UniProtKB">
        <authorList>
            <consortium name="EnsemblPlants"/>
        </authorList>
    </citation>
    <scope>IDENTIFICATION</scope>
    <source>
        <strain evidence="3">Yugu1</strain>
    </source>
</reference>
<sequence>MAHILQKIELPPPDQPHGGHPPPIVARNPSDLQMIDLNTLPASVIIHFNTRPQGDGALVPVASISTHSSEYVSVQVGANEEVYHEDEDIVCSQPIVPKVGMEFDTIQEARRVYNEYAMKLGFSIRVASSRNSNVTKELIKKEWECSHARKLALDGEDDGEENTSASTSTMTLQH</sequence>
<protein>
    <recommendedName>
        <fullName evidence="2">FAR1 domain-containing protein</fullName>
    </recommendedName>
</protein>
<accession>K4AKR3</accession>
<feature type="compositionally biased region" description="Pro residues" evidence="1">
    <location>
        <begin position="10"/>
        <end position="23"/>
    </location>
</feature>
<dbReference type="InterPro" id="IPR004330">
    <property type="entry name" value="FAR1_DNA_bnd_dom"/>
</dbReference>
<dbReference type="EnsemblPlants" id="KQK92142">
    <property type="protein sequence ID" value="KQK92142"/>
    <property type="gene ID" value="SETIT_039488mg"/>
</dbReference>
<feature type="compositionally biased region" description="Polar residues" evidence="1">
    <location>
        <begin position="162"/>
        <end position="174"/>
    </location>
</feature>
<keyword evidence="4" id="KW-1185">Reference proteome</keyword>
<feature type="domain" description="FAR1" evidence="2">
    <location>
        <begin position="112"/>
        <end position="148"/>
    </location>
</feature>
<feature type="region of interest" description="Disordered" evidence="1">
    <location>
        <begin position="1"/>
        <end position="23"/>
    </location>
</feature>
<organism evidence="3 4">
    <name type="scientific">Setaria italica</name>
    <name type="common">Foxtail millet</name>
    <name type="synonym">Panicum italicum</name>
    <dbReference type="NCBI Taxonomy" id="4555"/>
    <lineage>
        <taxon>Eukaryota</taxon>
        <taxon>Viridiplantae</taxon>
        <taxon>Streptophyta</taxon>
        <taxon>Embryophyta</taxon>
        <taxon>Tracheophyta</taxon>
        <taxon>Spermatophyta</taxon>
        <taxon>Magnoliopsida</taxon>
        <taxon>Liliopsida</taxon>
        <taxon>Poales</taxon>
        <taxon>Poaceae</taxon>
        <taxon>PACMAD clade</taxon>
        <taxon>Panicoideae</taxon>
        <taxon>Panicodae</taxon>
        <taxon>Paniceae</taxon>
        <taxon>Cenchrinae</taxon>
        <taxon>Setaria</taxon>
    </lineage>
</organism>
<evidence type="ECO:0000256" key="1">
    <source>
        <dbReference type="SAM" id="MobiDB-lite"/>
    </source>
</evidence>
<dbReference type="Proteomes" id="UP000004995">
    <property type="component" value="Unassembled WGS sequence"/>
</dbReference>
<evidence type="ECO:0000313" key="3">
    <source>
        <dbReference type="EnsemblPlants" id="KQK92142"/>
    </source>
</evidence>
<dbReference type="Pfam" id="PF03101">
    <property type="entry name" value="FAR1"/>
    <property type="match status" value="1"/>
</dbReference>
<reference evidence="4" key="1">
    <citation type="journal article" date="2012" name="Nat. Biotechnol.">
        <title>Reference genome sequence of the model plant Setaria.</title>
        <authorList>
            <person name="Bennetzen J.L."/>
            <person name="Schmutz J."/>
            <person name="Wang H."/>
            <person name="Percifield R."/>
            <person name="Hawkins J."/>
            <person name="Pontaroli A.C."/>
            <person name="Estep M."/>
            <person name="Feng L."/>
            <person name="Vaughn J.N."/>
            <person name="Grimwood J."/>
            <person name="Jenkins J."/>
            <person name="Barry K."/>
            <person name="Lindquist E."/>
            <person name="Hellsten U."/>
            <person name="Deshpande S."/>
            <person name="Wang X."/>
            <person name="Wu X."/>
            <person name="Mitros T."/>
            <person name="Triplett J."/>
            <person name="Yang X."/>
            <person name="Ye C.Y."/>
            <person name="Mauro-Herrera M."/>
            <person name="Wang L."/>
            <person name="Li P."/>
            <person name="Sharma M."/>
            <person name="Sharma R."/>
            <person name="Ronald P.C."/>
            <person name="Panaud O."/>
            <person name="Kellogg E.A."/>
            <person name="Brutnell T.P."/>
            <person name="Doust A.N."/>
            <person name="Tuskan G.A."/>
            <person name="Rokhsar D."/>
            <person name="Devos K.M."/>
        </authorList>
    </citation>
    <scope>NUCLEOTIDE SEQUENCE [LARGE SCALE GENOMIC DNA]</scope>
    <source>
        <strain evidence="4">cv. Yugu1</strain>
    </source>
</reference>
<dbReference type="Gramene" id="KQK92142">
    <property type="protein sequence ID" value="KQK92142"/>
    <property type="gene ID" value="SETIT_039488mg"/>
</dbReference>
<dbReference type="AlphaFoldDB" id="K4AKR3"/>
<dbReference type="PANTHER" id="PTHR46328:SF30">
    <property type="entry name" value="OS04G0641500 PROTEIN"/>
    <property type="match status" value="1"/>
</dbReference>
<evidence type="ECO:0000313" key="4">
    <source>
        <dbReference type="Proteomes" id="UP000004995"/>
    </source>
</evidence>
<dbReference type="InParanoid" id="K4AKR3"/>
<dbReference type="EMBL" id="AGNK02006095">
    <property type="status" value="NOT_ANNOTATED_CDS"/>
    <property type="molecule type" value="Genomic_DNA"/>
</dbReference>
<proteinExistence type="predicted"/>
<name>K4AKR3_SETIT</name>
<dbReference type="HOGENOM" id="CLU_1573068_0_0_1"/>
<feature type="region of interest" description="Disordered" evidence="1">
    <location>
        <begin position="152"/>
        <end position="174"/>
    </location>
</feature>
<evidence type="ECO:0000259" key="2">
    <source>
        <dbReference type="Pfam" id="PF03101"/>
    </source>
</evidence>